<proteinExistence type="inferred from homology"/>
<dbReference type="PROSITE" id="PS51012">
    <property type="entry name" value="ABC_TM2"/>
    <property type="match status" value="1"/>
</dbReference>
<evidence type="ECO:0000256" key="5">
    <source>
        <dbReference type="ARBA" id="ARBA00023251"/>
    </source>
</evidence>
<dbReference type="AlphaFoldDB" id="A0A6S4QC81"/>
<dbReference type="InterPro" id="IPR000412">
    <property type="entry name" value="ABC_2_transport"/>
</dbReference>
<dbReference type="GO" id="GO:0140359">
    <property type="term" value="F:ABC-type transporter activity"/>
    <property type="evidence" value="ECO:0007669"/>
    <property type="project" value="InterPro"/>
</dbReference>
<organism evidence="8">
    <name type="scientific">Streptomyces sp. TP-A0584</name>
    <dbReference type="NCBI Taxonomy" id="314563"/>
    <lineage>
        <taxon>Bacteria</taxon>
        <taxon>Bacillati</taxon>
        <taxon>Actinomycetota</taxon>
        <taxon>Actinomycetes</taxon>
        <taxon>Kitasatosporales</taxon>
        <taxon>Streptomycetaceae</taxon>
        <taxon>Streptomyces</taxon>
    </lineage>
</organism>
<dbReference type="PANTHER" id="PTHR43229:SF2">
    <property type="entry name" value="NODULATION PROTEIN J"/>
    <property type="match status" value="1"/>
</dbReference>
<reference evidence="8" key="1">
    <citation type="journal article" date="2020" name="Nat. Chem.">
        <title>Acyltransferase that catalyses the condensation of polyketide and peptide moieties of goadvionin hybrid lipopeptides.</title>
        <authorList>
            <person name="Kozakai R."/>
            <person name="Ono T."/>
            <person name="Hoshino S."/>
            <person name="Takahashi H."/>
            <person name="Katsuyama Y."/>
            <person name="Sugai Y."/>
            <person name="Ozaki T."/>
            <person name="Teramoto K."/>
            <person name="Teramoto K."/>
            <person name="Tanaka K."/>
            <person name="Abe I."/>
            <person name="Asamizu S."/>
            <person name="Onaka H."/>
        </authorList>
    </citation>
    <scope>NUCLEOTIDE SEQUENCE</scope>
    <source>
        <strain evidence="8">TP-A0584</strain>
    </source>
</reference>
<feature type="transmembrane region" description="Helical" evidence="6">
    <location>
        <begin position="39"/>
        <end position="64"/>
    </location>
</feature>
<keyword evidence="5" id="KW-0046">Antibiotic resistance</keyword>
<evidence type="ECO:0000256" key="1">
    <source>
        <dbReference type="ARBA" id="ARBA00004141"/>
    </source>
</evidence>
<comment type="similarity">
    <text evidence="6">Belongs to the ABC-2 integral membrane protein family.</text>
</comment>
<gene>
    <name evidence="8" type="primary">gdvT2</name>
</gene>
<accession>A0A6S4QC81</accession>
<dbReference type="PIRSF" id="PIRSF006648">
    <property type="entry name" value="DrrB"/>
    <property type="match status" value="1"/>
</dbReference>
<dbReference type="GO" id="GO:0046677">
    <property type="term" value="P:response to antibiotic"/>
    <property type="evidence" value="ECO:0007669"/>
    <property type="project" value="UniProtKB-KW"/>
</dbReference>
<name>A0A6S4QC81_9ACTN</name>
<feature type="transmembrane region" description="Helical" evidence="6">
    <location>
        <begin position="151"/>
        <end position="171"/>
    </location>
</feature>
<keyword evidence="6" id="KW-0813">Transport</keyword>
<feature type="transmembrane region" description="Helical" evidence="6">
    <location>
        <begin position="112"/>
        <end position="139"/>
    </location>
</feature>
<feature type="transmembrane region" description="Helical" evidence="6">
    <location>
        <begin position="183"/>
        <end position="202"/>
    </location>
</feature>
<feature type="transmembrane region" description="Helical" evidence="6">
    <location>
        <begin position="70"/>
        <end position="91"/>
    </location>
</feature>
<dbReference type="GO" id="GO:0043190">
    <property type="term" value="C:ATP-binding cassette (ABC) transporter complex"/>
    <property type="evidence" value="ECO:0007669"/>
    <property type="project" value="InterPro"/>
</dbReference>
<dbReference type="PANTHER" id="PTHR43229">
    <property type="entry name" value="NODULATION PROTEIN J"/>
    <property type="match status" value="1"/>
</dbReference>
<feature type="domain" description="ABC transmembrane type-2" evidence="7">
    <location>
        <begin position="36"/>
        <end position="263"/>
    </location>
</feature>
<feature type="transmembrane region" description="Helical" evidence="6">
    <location>
        <begin position="238"/>
        <end position="257"/>
    </location>
</feature>
<dbReference type="InterPro" id="IPR047817">
    <property type="entry name" value="ABC2_TM_bact-type"/>
</dbReference>
<evidence type="ECO:0000256" key="4">
    <source>
        <dbReference type="ARBA" id="ARBA00023136"/>
    </source>
</evidence>
<dbReference type="Pfam" id="PF01061">
    <property type="entry name" value="ABC2_membrane"/>
    <property type="match status" value="1"/>
</dbReference>
<comment type="subcellular location">
    <subcellularLocation>
        <location evidence="6">Cell membrane</location>
        <topology evidence="6">Multi-pass membrane protein</topology>
    </subcellularLocation>
    <subcellularLocation>
        <location evidence="1">Membrane</location>
        <topology evidence="1">Multi-pass membrane protein</topology>
    </subcellularLocation>
</comment>
<dbReference type="InterPro" id="IPR013525">
    <property type="entry name" value="ABC2_TM"/>
</dbReference>
<evidence type="ECO:0000256" key="2">
    <source>
        <dbReference type="ARBA" id="ARBA00022692"/>
    </source>
</evidence>
<evidence type="ECO:0000256" key="6">
    <source>
        <dbReference type="RuleBase" id="RU361157"/>
    </source>
</evidence>
<keyword evidence="2 6" id="KW-0812">Transmembrane</keyword>
<dbReference type="InterPro" id="IPR051784">
    <property type="entry name" value="Nod_factor_ABC_transporter"/>
</dbReference>
<sequence>MPYGDTPEPRQGVRAALEQSLTLARRSVGRLRTVPEETVGFVLQPLIYVSLFVFVMGAAVAGDWRTYRDFALPGIAVQMVVLSTLGTGLALNTDMEKGLFDRFRTLPISRTAPLLGAVLGDLVRYALSLAVMVAVGAAIGFRPGGGLRGMAAAGAVILVFAFSLCWIWTLLGLKARTPAGVQTLATVFLFPLAFGSSVLVGTHDMPGWVRVWAEVNPVTWTTDAVRALLSGAPAGREVAGALGWSAAILAVFLPLAARAYHRRVR</sequence>
<keyword evidence="6" id="KW-1003">Cell membrane</keyword>
<evidence type="ECO:0000256" key="3">
    <source>
        <dbReference type="ARBA" id="ARBA00022989"/>
    </source>
</evidence>
<evidence type="ECO:0000259" key="7">
    <source>
        <dbReference type="PROSITE" id="PS51012"/>
    </source>
</evidence>
<dbReference type="EMBL" id="LC481990">
    <property type="protein sequence ID" value="BBK08008.1"/>
    <property type="molecule type" value="Genomic_DNA"/>
</dbReference>
<protein>
    <recommendedName>
        <fullName evidence="6">Transport permease protein</fullName>
    </recommendedName>
</protein>
<keyword evidence="3 6" id="KW-1133">Transmembrane helix</keyword>
<keyword evidence="4 6" id="KW-0472">Membrane</keyword>
<evidence type="ECO:0000313" key="8">
    <source>
        <dbReference type="EMBL" id="BBK08008.1"/>
    </source>
</evidence>